<gene>
    <name evidence="8" type="ORF">GGR14_001147</name>
</gene>
<evidence type="ECO:0000256" key="4">
    <source>
        <dbReference type="ARBA" id="ARBA00023136"/>
    </source>
</evidence>
<comment type="similarity">
    <text evidence="2">Belongs to the SusD family.</text>
</comment>
<reference evidence="8 9" key="1">
    <citation type="submission" date="2020-08" db="EMBL/GenBank/DDBJ databases">
        <title>Genomic Encyclopedia of Type Strains, Phase IV (KMG-IV): sequencing the most valuable type-strain genomes for metagenomic binning, comparative biology and taxonomic classification.</title>
        <authorList>
            <person name="Goeker M."/>
        </authorList>
    </citation>
    <scope>NUCLEOTIDE SEQUENCE [LARGE SCALE GENOMIC DNA]</scope>
    <source>
        <strain evidence="8 9">DSM 105721</strain>
    </source>
</reference>
<evidence type="ECO:0000313" key="9">
    <source>
        <dbReference type="Proteomes" id="UP000546007"/>
    </source>
</evidence>
<dbReference type="RefSeq" id="WP_124316446.1">
    <property type="nucleotide sequence ID" value="NZ_BHZJ02000062.1"/>
</dbReference>
<organism evidence="8 9">
    <name type="scientific">Butyricimonas faecihominis</name>
    <dbReference type="NCBI Taxonomy" id="1472416"/>
    <lineage>
        <taxon>Bacteria</taxon>
        <taxon>Pseudomonadati</taxon>
        <taxon>Bacteroidota</taxon>
        <taxon>Bacteroidia</taxon>
        <taxon>Bacteroidales</taxon>
        <taxon>Odoribacteraceae</taxon>
        <taxon>Butyricimonas</taxon>
    </lineage>
</organism>
<dbReference type="AlphaFoldDB" id="A0A7W6HUS4"/>
<keyword evidence="5" id="KW-0998">Cell outer membrane</keyword>
<dbReference type="OrthoDB" id="727588at2"/>
<feature type="domain" description="SusD-like N-terminal" evidence="7">
    <location>
        <begin position="26"/>
        <end position="210"/>
    </location>
</feature>
<protein>
    <recommendedName>
        <fullName evidence="10">RagB/SusD family nutrient uptake outer membrane protein</fullName>
    </recommendedName>
</protein>
<sequence>MRNKIHFYKRCLYLCVVMLATVSCNDWLDVEPKSQVKDKDLFSSETGFKEALSGVYSIMTQEYLYGKELTFGMLGVLAQEWDYQPMVYLDDKDYTYESIQTEIRIDSLWCGLYNAIANTNKLLGEIDAKKSLFTNPNYEVIKGEALALRGFLHFDLLRLFGASYAEDPAKKAIPYVTEYTPEVFPQKTVAEIVDMVLVDLGNAAEYLKSDPIYTGKAIAETTDNGYLMNRQVHLNYYAVKGLMARAYLYKKDYQNAIRCAMEVIESGKFEWVKQSNLTNEKMADLSFSSEHLFALNVVTLESRAETYFSGSNSAFALDESSLLDYYEGTQDYRYLYQFKSGTGLSAGMHYLKKYDQLSGDGSTVWPVAYRNKMPLMRLSEMYYILAESRYHTSGDVLGALNEVRRHRGIGDLGTGDLENFNSLLVSEFRKEIIGEGQLFFCYKRLNMPTIKRTDADMTGLGLYKLPLPKDELQNPGWVNNR</sequence>
<name>A0A7W6HUS4_9BACT</name>
<dbReference type="SUPFAM" id="SSF48452">
    <property type="entry name" value="TPR-like"/>
    <property type="match status" value="1"/>
</dbReference>
<comment type="caution">
    <text evidence="8">The sequence shown here is derived from an EMBL/GenBank/DDBJ whole genome shotgun (WGS) entry which is preliminary data.</text>
</comment>
<proteinExistence type="inferred from homology"/>
<feature type="domain" description="RagB/SusD" evidence="6">
    <location>
        <begin position="324"/>
        <end position="445"/>
    </location>
</feature>
<evidence type="ECO:0000259" key="7">
    <source>
        <dbReference type="Pfam" id="PF14322"/>
    </source>
</evidence>
<evidence type="ECO:0000313" key="8">
    <source>
        <dbReference type="EMBL" id="MBB4025375.1"/>
    </source>
</evidence>
<comment type="subcellular location">
    <subcellularLocation>
        <location evidence="1">Cell outer membrane</location>
    </subcellularLocation>
</comment>
<keyword evidence="3" id="KW-0732">Signal</keyword>
<evidence type="ECO:0000259" key="6">
    <source>
        <dbReference type="Pfam" id="PF07980"/>
    </source>
</evidence>
<dbReference type="Gene3D" id="1.25.40.390">
    <property type="match status" value="1"/>
</dbReference>
<dbReference type="InterPro" id="IPR011990">
    <property type="entry name" value="TPR-like_helical_dom_sf"/>
</dbReference>
<evidence type="ECO:0000256" key="1">
    <source>
        <dbReference type="ARBA" id="ARBA00004442"/>
    </source>
</evidence>
<dbReference type="Gene3D" id="1.25.40.900">
    <property type="match status" value="1"/>
</dbReference>
<keyword evidence="4" id="KW-0472">Membrane</keyword>
<accession>A0A7W6HUS4</accession>
<dbReference type="Gene3D" id="2.20.20.130">
    <property type="match status" value="1"/>
</dbReference>
<dbReference type="Pfam" id="PF07980">
    <property type="entry name" value="SusD_RagB"/>
    <property type="match status" value="1"/>
</dbReference>
<dbReference type="EMBL" id="JACIES010000002">
    <property type="protein sequence ID" value="MBB4025375.1"/>
    <property type="molecule type" value="Genomic_DNA"/>
</dbReference>
<evidence type="ECO:0000256" key="2">
    <source>
        <dbReference type="ARBA" id="ARBA00006275"/>
    </source>
</evidence>
<dbReference type="PROSITE" id="PS51257">
    <property type="entry name" value="PROKAR_LIPOPROTEIN"/>
    <property type="match status" value="1"/>
</dbReference>
<dbReference type="GO" id="GO:0009279">
    <property type="term" value="C:cell outer membrane"/>
    <property type="evidence" value="ECO:0007669"/>
    <property type="project" value="UniProtKB-SubCell"/>
</dbReference>
<evidence type="ECO:0000256" key="5">
    <source>
        <dbReference type="ARBA" id="ARBA00023237"/>
    </source>
</evidence>
<dbReference type="Proteomes" id="UP000546007">
    <property type="component" value="Unassembled WGS sequence"/>
</dbReference>
<dbReference type="InterPro" id="IPR033985">
    <property type="entry name" value="SusD-like_N"/>
</dbReference>
<dbReference type="Pfam" id="PF14322">
    <property type="entry name" value="SusD-like_3"/>
    <property type="match status" value="1"/>
</dbReference>
<keyword evidence="9" id="KW-1185">Reference proteome</keyword>
<dbReference type="InterPro" id="IPR012944">
    <property type="entry name" value="SusD_RagB_dom"/>
</dbReference>
<evidence type="ECO:0000256" key="3">
    <source>
        <dbReference type="ARBA" id="ARBA00022729"/>
    </source>
</evidence>
<evidence type="ECO:0008006" key="10">
    <source>
        <dbReference type="Google" id="ProtNLM"/>
    </source>
</evidence>